<keyword evidence="5" id="KW-0175">Coiled coil</keyword>
<feature type="coiled-coil region" evidence="5">
    <location>
        <begin position="45"/>
        <end position="79"/>
    </location>
</feature>
<comment type="caution">
    <text evidence="6">The sequence shown here is derived from an EMBL/GenBank/DDBJ whole genome shotgun (WGS) entry which is preliminary data.</text>
</comment>
<evidence type="ECO:0000256" key="1">
    <source>
        <dbReference type="ARBA" id="ARBA00009054"/>
    </source>
</evidence>
<organism evidence="6 7">
    <name type="scientific">Vanrija humicola</name>
    <name type="common">Yeast</name>
    <name type="synonym">Cryptococcus humicola</name>
    <dbReference type="NCBI Taxonomy" id="5417"/>
    <lineage>
        <taxon>Eukaryota</taxon>
        <taxon>Fungi</taxon>
        <taxon>Dikarya</taxon>
        <taxon>Basidiomycota</taxon>
        <taxon>Agaricomycotina</taxon>
        <taxon>Tremellomycetes</taxon>
        <taxon>Trichosporonales</taxon>
        <taxon>Trichosporonaceae</taxon>
        <taxon>Vanrija</taxon>
    </lineage>
</organism>
<dbReference type="GO" id="GO:0001405">
    <property type="term" value="C:PAM complex, Tim23 associated import motor"/>
    <property type="evidence" value="ECO:0007669"/>
    <property type="project" value="TreeGrafter"/>
</dbReference>
<protein>
    <recommendedName>
        <fullName evidence="2">GrpE protein homolog, mitochondrial</fullName>
    </recommendedName>
</protein>
<dbReference type="CDD" id="cd00446">
    <property type="entry name" value="GrpE"/>
    <property type="match status" value="1"/>
</dbReference>
<dbReference type="GO" id="GO:0051082">
    <property type="term" value="F:unfolded protein binding"/>
    <property type="evidence" value="ECO:0007669"/>
    <property type="project" value="TreeGrafter"/>
</dbReference>
<dbReference type="PANTHER" id="PTHR21237">
    <property type="entry name" value="GRPE PROTEIN"/>
    <property type="match status" value="1"/>
</dbReference>
<sequence>MFARSVSTSLRAAVARPAVAYRAAAVRAYSTESAEAKPAAAEGEASADEKKIAELEAKVKELTKDIQYLRADYQTLTRRSADEKLKAQDFAIQSFAKALLSTADVLTTALKHVPQPIEKGSALENFYTGVELTRKGLFQTFELNGVKQMEHPVGKQFDPNHHDATFQVPQEVAPKRADGSVRDKGEVIDVAKDGWLIKDRVLRPAQVGVVQME</sequence>
<evidence type="ECO:0000256" key="5">
    <source>
        <dbReference type="SAM" id="Coils"/>
    </source>
</evidence>
<dbReference type="GO" id="GO:0006457">
    <property type="term" value="P:protein folding"/>
    <property type="evidence" value="ECO:0007669"/>
    <property type="project" value="InterPro"/>
</dbReference>
<comment type="similarity">
    <text evidence="1 4">Belongs to the GrpE family.</text>
</comment>
<reference evidence="6 7" key="1">
    <citation type="journal article" date="2019" name="PLoS Genet.">
        <title>Convergent evolution of linked mating-type loci in basidiomycete fungi.</title>
        <authorList>
            <person name="Sun S."/>
            <person name="Coelho M.A."/>
            <person name="Heitman J."/>
            <person name="Nowrousian M."/>
        </authorList>
    </citation>
    <scope>NUCLEOTIDE SEQUENCE [LARGE SCALE GENOMIC DNA]</scope>
    <source>
        <strain evidence="6 7">CBS 4282</strain>
    </source>
</reference>
<dbReference type="Pfam" id="PF01025">
    <property type="entry name" value="GrpE"/>
    <property type="match status" value="1"/>
</dbReference>
<dbReference type="Proteomes" id="UP000473826">
    <property type="component" value="Unassembled WGS sequence"/>
</dbReference>
<dbReference type="InterPro" id="IPR009012">
    <property type="entry name" value="GrpE_head"/>
</dbReference>
<dbReference type="AlphaFoldDB" id="A0A7D8ZHC0"/>
<dbReference type="HAMAP" id="MF_01151">
    <property type="entry name" value="GrpE"/>
    <property type="match status" value="1"/>
</dbReference>
<dbReference type="PRINTS" id="PR00773">
    <property type="entry name" value="GRPEPROTEIN"/>
</dbReference>
<evidence type="ECO:0000313" key="7">
    <source>
        <dbReference type="Proteomes" id="UP000473826"/>
    </source>
</evidence>
<name>A0A7D8ZHC0_VANHU</name>
<dbReference type="GO" id="GO:0042803">
    <property type="term" value="F:protein homodimerization activity"/>
    <property type="evidence" value="ECO:0007669"/>
    <property type="project" value="InterPro"/>
</dbReference>
<gene>
    <name evidence="6" type="ORF">VHUM_00068</name>
</gene>
<dbReference type="GO" id="GO:0000774">
    <property type="term" value="F:adenyl-nucleotide exchange factor activity"/>
    <property type="evidence" value="ECO:0007669"/>
    <property type="project" value="InterPro"/>
</dbReference>
<dbReference type="EMBL" id="QKWK01000001">
    <property type="protein sequence ID" value="TXT15565.1"/>
    <property type="molecule type" value="Genomic_DNA"/>
</dbReference>
<evidence type="ECO:0000313" key="6">
    <source>
        <dbReference type="EMBL" id="TXT15565.1"/>
    </source>
</evidence>
<dbReference type="InterPro" id="IPR000740">
    <property type="entry name" value="GrpE"/>
</dbReference>
<dbReference type="SUPFAM" id="SSF51064">
    <property type="entry name" value="Head domain of nucleotide exchange factor GrpE"/>
    <property type="match status" value="1"/>
</dbReference>
<keyword evidence="3" id="KW-0143">Chaperone</keyword>
<evidence type="ECO:0000256" key="2">
    <source>
        <dbReference type="ARBA" id="ARBA00014521"/>
    </source>
</evidence>
<proteinExistence type="inferred from homology"/>
<dbReference type="InterPro" id="IPR013805">
    <property type="entry name" value="GrpE_CC"/>
</dbReference>
<accession>A0A7D8ZHC0</accession>
<dbReference type="SUPFAM" id="SSF58014">
    <property type="entry name" value="Coiled-coil domain of nucleotide exchange factor GrpE"/>
    <property type="match status" value="1"/>
</dbReference>
<dbReference type="Gene3D" id="2.30.22.10">
    <property type="entry name" value="Head domain of nucleotide exchange factor GrpE"/>
    <property type="match status" value="1"/>
</dbReference>
<dbReference type="GO" id="GO:0051087">
    <property type="term" value="F:protein-folding chaperone binding"/>
    <property type="evidence" value="ECO:0007669"/>
    <property type="project" value="InterPro"/>
</dbReference>
<evidence type="ECO:0000256" key="3">
    <source>
        <dbReference type="ARBA" id="ARBA00023186"/>
    </source>
</evidence>
<dbReference type="Gene3D" id="3.90.20.20">
    <property type="match status" value="1"/>
</dbReference>
<evidence type="ECO:0000256" key="4">
    <source>
        <dbReference type="RuleBase" id="RU004478"/>
    </source>
</evidence>
<dbReference type="GO" id="GO:0030150">
    <property type="term" value="P:protein import into mitochondrial matrix"/>
    <property type="evidence" value="ECO:0007669"/>
    <property type="project" value="TreeGrafter"/>
</dbReference>
<dbReference type="OrthoDB" id="201635at2759"/>
<keyword evidence="7" id="KW-1185">Reference proteome</keyword>
<dbReference type="PANTHER" id="PTHR21237:SF23">
    <property type="entry name" value="GRPE PROTEIN HOMOLOG, MITOCHONDRIAL"/>
    <property type="match status" value="1"/>
</dbReference>